<evidence type="ECO:0000313" key="8">
    <source>
        <dbReference type="Proteomes" id="UP000033411"/>
    </source>
</evidence>
<feature type="domain" description="Outer membrane protein beta-barrel" evidence="6">
    <location>
        <begin position="4"/>
        <end position="257"/>
    </location>
</feature>
<evidence type="ECO:0000256" key="2">
    <source>
        <dbReference type="ARBA" id="ARBA00022729"/>
    </source>
</evidence>
<protein>
    <recommendedName>
        <fullName evidence="6">Outer membrane protein beta-barrel domain-containing protein</fullName>
    </recommendedName>
</protein>
<comment type="subcellular location">
    <subcellularLocation>
        <location evidence="1">Cell outer membrane</location>
    </subcellularLocation>
</comment>
<dbReference type="Proteomes" id="UP000033411">
    <property type="component" value="Unassembled WGS sequence"/>
</dbReference>
<dbReference type="SUPFAM" id="SSF56925">
    <property type="entry name" value="OMPA-like"/>
    <property type="match status" value="1"/>
</dbReference>
<dbReference type="STRING" id="1293439.WH87_14655"/>
<dbReference type="EMBL" id="LANJ01000044">
    <property type="protein sequence ID" value="KKC35818.1"/>
    <property type="molecule type" value="Genomic_DNA"/>
</dbReference>
<comment type="similarity">
    <text evidence="5">Belongs to the Omp25/RopB family.</text>
</comment>
<evidence type="ECO:0000313" key="7">
    <source>
        <dbReference type="EMBL" id="KKC35818.1"/>
    </source>
</evidence>
<dbReference type="PATRIC" id="fig|1293439.3.peg.2987"/>
<dbReference type="InterPro" id="IPR011250">
    <property type="entry name" value="OMP/PagP_B-barrel"/>
</dbReference>
<keyword evidence="2" id="KW-0732">Signal</keyword>
<dbReference type="PANTHER" id="PTHR34001:SF3">
    <property type="entry name" value="BLL7405 PROTEIN"/>
    <property type="match status" value="1"/>
</dbReference>
<dbReference type="Gene3D" id="2.40.160.20">
    <property type="match status" value="1"/>
</dbReference>
<evidence type="ECO:0000256" key="4">
    <source>
        <dbReference type="ARBA" id="ARBA00023237"/>
    </source>
</evidence>
<keyword evidence="3" id="KW-0472">Membrane</keyword>
<reference evidence="7 8" key="1">
    <citation type="submission" date="2015-03" db="EMBL/GenBank/DDBJ databases">
        <authorList>
            <person name="Lepp D."/>
            <person name="Hassan Y.I."/>
            <person name="Li X.-Z."/>
            <person name="Zhou T."/>
        </authorList>
    </citation>
    <scope>NUCLEOTIDE SEQUENCE [LARGE SCALE GENOMIC DNA]</scope>
    <source>
        <strain evidence="7 8">E84</strain>
    </source>
</reference>
<gene>
    <name evidence="7" type="ORF">WH87_14655</name>
</gene>
<evidence type="ECO:0000256" key="1">
    <source>
        <dbReference type="ARBA" id="ARBA00004442"/>
    </source>
</evidence>
<dbReference type="Pfam" id="PF13505">
    <property type="entry name" value="OMP_b-brl"/>
    <property type="match status" value="1"/>
</dbReference>
<dbReference type="GO" id="GO:0009279">
    <property type="term" value="C:cell outer membrane"/>
    <property type="evidence" value="ECO:0007669"/>
    <property type="project" value="UniProtKB-SubCell"/>
</dbReference>
<sequence length="257" mass="25784">MVSVLALGGSAVAQENTDWSGFYAGIFGGYGLDSDGSSGSSIGPASITIGGTALDGSLASSTGRIDGVFGGATAGYNYQHNNLVFGVEGNVGLGQLGKTNSSDLSASFTDAGNTVSLNSTERTEYDINWYSSLVGRLGLAHGNWLFTLKGGIVLADASIEATSRLTIEDPNNVIGIQPGIDLPGSSNASQVLVGTTFGFGAETMIADNVSIGAEYAYVALPDLSAPAPGVGGLLGGGGGSTFGAGIHQIKASLNYHF</sequence>
<dbReference type="InterPro" id="IPR027385">
    <property type="entry name" value="Beta-barrel_OMP"/>
</dbReference>
<dbReference type="PANTHER" id="PTHR34001">
    <property type="entry name" value="BLL7405 PROTEIN"/>
    <property type="match status" value="1"/>
</dbReference>
<evidence type="ECO:0000259" key="6">
    <source>
        <dbReference type="Pfam" id="PF13505"/>
    </source>
</evidence>
<comment type="caution">
    <text evidence="7">The sequence shown here is derived from an EMBL/GenBank/DDBJ whole genome shotgun (WGS) entry which is preliminary data.</text>
</comment>
<name>A0A0F5Q4G8_9HYPH</name>
<keyword evidence="4" id="KW-0998">Cell outer membrane</keyword>
<organism evidence="7 8">
    <name type="scientific">Devosia epidermidihirudinis</name>
    <dbReference type="NCBI Taxonomy" id="1293439"/>
    <lineage>
        <taxon>Bacteria</taxon>
        <taxon>Pseudomonadati</taxon>
        <taxon>Pseudomonadota</taxon>
        <taxon>Alphaproteobacteria</taxon>
        <taxon>Hyphomicrobiales</taxon>
        <taxon>Devosiaceae</taxon>
        <taxon>Devosia</taxon>
    </lineage>
</organism>
<dbReference type="InterPro" id="IPR051692">
    <property type="entry name" value="OMP-like"/>
</dbReference>
<evidence type="ECO:0000256" key="5">
    <source>
        <dbReference type="ARBA" id="ARBA00038306"/>
    </source>
</evidence>
<proteinExistence type="inferred from homology"/>
<accession>A0A0F5Q4G8</accession>
<keyword evidence="8" id="KW-1185">Reference proteome</keyword>
<dbReference type="AlphaFoldDB" id="A0A0F5Q4G8"/>
<evidence type="ECO:0000256" key="3">
    <source>
        <dbReference type="ARBA" id="ARBA00023136"/>
    </source>
</evidence>